<dbReference type="OrthoDB" id="8962558at2759"/>
<dbReference type="EMBL" id="KV442145">
    <property type="protein sequence ID" value="OAQ22740.1"/>
    <property type="molecule type" value="Genomic_DNA"/>
</dbReference>
<proteinExistence type="predicted"/>
<feature type="compositionally biased region" description="Basic and acidic residues" evidence="1">
    <location>
        <begin position="148"/>
        <end position="162"/>
    </location>
</feature>
<sequence>MSITYCVTTVNSPFAVSSSVLRFISTYVLAEVRLQRRKKEERIKTVSHCDHQLGSLLNDNPLCPDFNAGTGLTDEDIPVVIDSFDLACVLHQGYVFTDRIFTKSNAQHKEHTKGRHQTATQGTYQGTHQGTPSRDTIKGHHQGTPSRDTIKGHHQETPARDT</sequence>
<organism evidence="2 3">
    <name type="scientific">Linnemannia elongata AG-77</name>
    <dbReference type="NCBI Taxonomy" id="1314771"/>
    <lineage>
        <taxon>Eukaryota</taxon>
        <taxon>Fungi</taxon>
        <taxon>Fungi incertae sedis</taxon>
        <taxon>Mucoromycota</taxon>
        <taxon>Mortierellomycotina</taxon>
        <taxon>Mortierellomycetes</taxon>
        <taxon>Mortierellales</taxon>
        <taxon>Mortierellaceae</taxon>
        <taxon>Linnemannia</taxon>
    </lineage>
</organism>
<protein>
    <submittedName>
        <fullName evidence="2">Uncharacterized protein</fullName>
    </submittedName>
</protein>
<feature type="region of interest" description="Disordered" evidence="1">
    <location>
        <begin position="107"/>
        <end position="162"/>
    </location>
</feature>
<gene>
    <name evidence="2" type="ORF">K457DRAFT_131069</name>
</gene>
<accession>A0A197JCA7</accession>
<evidence type="ECO:0000256" key="1">
    <source>
        <dbReference type="SAM" id="MobiDB-lite"/>
    </source>
</evidence>
<dbReference type="Proteomes" id="UP000078512">
    <property type="component" value="Unassembled WGS sequence"/>
</dbReference>
<keyword evidence="3" id="KW-1185">Reference proteome</keyword>
<dbReference type="AlphaFoldDB" id="A0A197JCA7"/>
<evidence type="ECO:0000313" key="2">
    <source>
        <dbReference type="EMBL" id="OAQ22740.1"/>
    </source>
</evidence>
<evidence type="ECO:0000313" key="3">
    <source>
        <dbReference type="Proteomes" id="UP000078512"/>
    </source>
</evidence>
<reference evidence="2 3" key="1">
    <citation type="submission" date="2016-05" db="EMBL/GenBank/DDBJ databases">
        <title>Genome sequencing reveals origins of a unique bacterial endosymbiosis in the earliest lineages of terrestrial Fungi.</title>
        <authorList>
            <consortium name="DOE Joint Genome Institute"/>
            <person name="Uehling J."/>
            <person name="Gryganskyi A."/>
            <person name="Hameed K."/>
            <person name="Tschaplinski T."/>
            <person name="Misztal P."/>
            <person name="Wu S."/>
            <person name="Desiro A."/>
            <person name="Vande Pol N."/>
            <person name="Du Z.-Y."/>
            <person name="Zienkiewicz A."/>
            <person name="Zienkiewicz K."/>
            <person name="Morin E."/>
            <person name="Tisserant E."/>
            <person name="Splivallo R."/>
            <person name="Hainaut M."/>
            <person name="Henrissat B."/>
            <person name="Ohm R."/>
            <person name="Kuo A."/>
            <person name="Yan J."/>
            <person name="Lipzen A."/>
            <person name="Nolan M."/>
            <person name="Labutti K."/>
            <person name="Barry K."/>
            <person name="Goldstein A."/>
            <person name="Labbe J."/>
            <person name="Schadt C."/>
            <person name="Tuskan G."/>
            <person name="Grigoriev I."/>
            <person name="Martin F."/>
            <person name="Vilgalys R."/>
            <person name="Bonito G."/>
        </authorList>
    </citation>
    <scope>NUCLEOTIDE SEQUENCE [LARGE SCALE GENOMIC DNA]</scope>
    <source>
        <strain evidence="2 3">AG-77</strain>
    </source>
</reference>
<feature type="compositionally biased region" description="Low complexity" evidence="1">
    <location>
        <begin position="117"/>
        <end position="131"/>
    </location>
</feature>
<name>A0A197JCA7_9FUNG</name>